<dbReference type="EMBL" id="SOAU01000001">
    <property type="protein sequence ID" value="TDT16514.1"/>
    <property type="molecule type" value="Genomic_DNA"/>
</dbReference>
<reference evidence="2 3" key="1">
    <citation type="submission" date="2019-03" db="EMBL/GenBank/DDBJ databases">
        <title>Sequencing the genomes of 1000 actinobacteria strains.</title>
        <authorList>
            <person name="Klenk H.-P."/>
        </authorList>
    </citation>
    <scope>NUCLEOTIDE SEQUENCE [LARGE SCALE GENOMIC DNA]</scope>
    <source>
        <strain evidence="2 3">DSM 18936</strain>
    </source>
</reference>
<dbReference type="SUPFAM" id="SSF51735">
    <property type="entry name" value="NAD(P)-binding Rossmann-fold domains"/>
    <property type="match status" value="1"/>
</dbReference>
<keyword evidence="3" id="KW-1185">Reference proteome</keyword>
<evidence type="ECO:0000259" key="1">
    <source>
        <dbReference type="Pfam" id="PF01370"/>
    </source>
</evidence>
<dbReference type="Pfam" id="PF01370">
    <property type="entry name" value="Epimerase"/>
    <property type="match status" value="1"/>
</dbReference>
<dbReference type="RefSeq" id="WP_133868886.1">
    <property type="nucleotide sequence ID" value="NZ_SOAU01000001.1"/>
</dbReference>
<dbReference type="InterPro" id="IPR036291">
    <property type="entry name" value="NAD(P)-bd_dom_sf"/>
</dbReference>
<comment type="caution">
    <text evidence="2">The sequence shown here is derived from an EMBL/GenBank/DDBJ whole genome shotgun (WGS) entry which is preliminary data.</text>
</comment>
<sequence>MRCLVTGGSGYFGSLLVERLVADGHDVRNLDLLAAEHPDGVEYVGGDVRDRAAVADAVGGCDVVFNNVAQVPLAQDEYLLRSVNVDGTRVLLDACHDAGVGKVVHTSSSAVFGVPDTNPVLPTTVPKPQEAYGHAKLAAEWACLDAARDGLDVSIVRPRTILGHGRLGIFGILFDWIADGADPVVLGDGTNRYQFVHADDLADAIVRAGSSDGPAIFNIGTDRFGTMADALRHVCEHAGTGSRVRSVPAGPTSALMKATARLGLTPFAPYHWLMYSKSMWFDVDHARDQLDWAPRWSTDDMFAQSYDWYVANRASTESADASHHRRTTPQGALRAAKRITGLFPLAPISA</sequence>
<accession>A0A4R7I0C3</accession>
<protein>
    <submittedName>
        <fullName evidence="2">Nucleoside-diphosphate-sugar epimerase</fullName>
    </submittedName>
</protein>
<proteinExistence type="predicted"/>
<dbReference type="InterPro" id="IPR001509">
    <property type="entry name" value="Epimerase_deHydtase"/>
</dbReference>
<dbReference type="PANTHER" id="PTHR43245">
    <property type="entry name" value="BIFUNCTIONAL POLYMYXIN RESISTANCE PROTEIN ARNA"/>
    <property type="match status" value="1"/>
</dbReference>
<name>A0A4R7I0C3_9ACTN</name>
<organism evidence="2 3">
    <name type="scientific">Ilumatobacter fluminis</name>
    <dbReference type="NCBI Taxonomy" id="467091"/>
    <lineage>
        <taxon>Bacteria</taxon>
        <taxon>Bacillati</taxon>
        <taxon>Actinomycetota</taxon>
        <taxon>Acidimicrobiia</taxon>
        <taxon>Acidimicrobiales</taxon>
        <taxon>Ilumatobacteraceae</taxon>
        <taxon>Ilumatobacter</taxon>
    </lineage>
</organism>
<dbReference type="OrthoDB" id="9801785at2"/>
<dbReference type="InterPro" id="IPR050177">
    <property type="entry name" value="Lipid_A_modif_metabolic_enz"/>
</dbReference>
<evidence type="ECO:0000313" key="2">
    <source>
        <dbReference type="EMBL" id="TDT16514.1"/>
    </source>
</evidence>
<dbReference type="Gene3D" id="3.40.50.720">
    <property type="entry name" value="NAD(P)-binding Rossmann-like Domain"/>
    <property type="match status" value="1"/>
</dbReference>
<evidence type="ECO:0000313" key="3">
    <source>
        <dbReference type="Proteomes" id="UP000294558"/>
    </source>
</evidence>
<gene>
    <name evidence="2" type="ORF">BDK89_2105</name>
</gene>
<dbReference type="AlphaFoldDB" id="A0A4R7I0C3"/>
<dbReference type="Proteomes" id="UP000294558">
    <property type="component" value="Unassembled WGS sequence"/>
</dbReference>
<feature type="domain" description="NAD-dependent epimerase/dehydratase" evidence="1">
    <location>
        <begin position="4"/>
        <end position="220"/>
    </location>
</feature>